<name>A0A8S5TM95_9CAUD</name>
<organism evidence="1">
    <name type="scientific">Podoviridae sp. ct2m58</name>
    <dbReference type="NCBI Taxonomy" id="2827721"/>
    <lineage>
        <taxon>Viruses</taxon>
        <taxon>Duplodnaviria</taxon>
        <taxon>Heunggongvirae</taxon>
        <taxon>Uroviricota</taxon>
        <taxon>Caudoviricetes</taxon>
    </lineage>
</organism>
<sequence length="76" mass="8532">MKQSKLLGTKLVDNVKVPRIPSVIMLTGYENLDKLKFEDGDLLDANSVKRYIKYLSGLDNVVTFNDLASKKYPGIV</sequence>
<dbReference type="EMBL" id="BK032856">
    <property type="protein sequence ID" value="DAF64297.1"/>
    <property type="molecule type" value="Genomic_DNA"/>
</dbReference>
<protein>
    <submittedName>
        <fullName evidence="1">Uncharacterized protein</fullName>
    </submittedName>
</protein>
<accession>A0A8S5TM95</accession>
<evidence type="ECO:0000313" key="1">
    <source>
        <dbReference type="EMBL" id="DAF64297.1"/>
    </source>
</evidence>
<proteinExistence type="predicted"/>
<reference evidence="1" key="1">
    <citation type="journal article" date="2021" name="Proc. Natl. Acad. Sci. U.S.A.">
        <title>A Catalog of Tens of Thousands of Viruses from Human Metagenomes Reveals Hidden Associations with Chronic Diseases.</title>
        <authorList>
            <person name="Tisza M.J."/>
            <person name="Buck C.B."/>
        </authorList>
    </citation>
    <scope>NUCLEOTIDE SEQUENCE</scope>
    <source>
        <strain evidence="1">Ct2m58</strain>
    </source>
</reference>